<dbReference type="EMBL" id="CACRXK020001454">
    <property type="protein sequence ID" value="CAB3989269.1"/>
    <property type="molecule type" value="Genomic_DNA"/>
</dbReference>
<comment type="caution">
    <text evidence="1">The sequence shown here is derived from an EMBL/GenBank/DDBJ whole genome shotgun (WGS) entry which is preliminary data.</text>
</comment>
<evidence type="ECO:0000313" key="2">
    <source>
        <dbReference type="Proteomes" id="UP001152795"/>
    </source>
</evidence>
<accession>A0A7D9DN28</accession>
<name>A0A7D9DN28_PARCT</name>
<reference evidence="1" key="1">
    <citation type="submission" date="2020-04" db="EMBL/GenBank/DDBJ databases">
        <authorList>
            <person name="Alioto T."/>
            <person name="Alioto T."/>
            <person name="Gomez Garrido J."/>
        </authorList>
    </citation>
    <scope>NUCLEOTIDE SEQUENCE</scope>
    <source>
        <strain evidence="1">A484AB</strain>
    </source>
</reference>
<protein>
    <submittedName>
        <fullName evidence="1">Uncharacterized protein</fullName>
    </submittedName>
</protein>
<dbReference type="AlphaFoldDB" id="A0A7D9DN28"/>
<evidence type="ECO:0000313" key="1">
    <source>
        <dbReference type="EMBL" id="CAB3989269.1"/>
    </source>
</evidence>
<dbReference type="Proteomes" id="UP001152795">
    <property type="component" value="Unassembled WGS sequence"/>
</dbReference>
<keyword evidence="2" id="KW-1185">Reference proteome</keyword>
<gene>
    <name evidence="1" type="ORF">PACLA_8A019085</name>
</gene>
<organism evidence="1 2">
    <name type="scientific">Paramuricea clavata</name>
    <name type="common">Red gorgonian</name>
    <name type="synonym">Violescent sea-whip</name>
    <dbReference type="NCBI Taxonomy" id="317549"/>
    <lineage>
        <taxon>Eukaryota</taxon>
        <taxon>Metazoa</taxon>
        <taxon>Cnidaria</taxon>
        <taxon>Anthozoa</taxon>
        <taxon>Octocorallia</taxon>
        <taxon>Malacalcyonacea</taxon>
        <taxon>Plexauridae</taxon>
        <taxon>Paramuricea</taxon>
    </lineage>
</organism>
<proteinExistence type="predicted"/>
<sequence length="167" mass="19182">MSQIFTEEETNARHAVSPLFVQEGKEIASVEGTTQGDPISMHMPLYAVSITLLLQKINVAHEGLTEEIVEQNKVREDRPAEPVQRIRRRVANERKKRHKVQLALLRSTMSAEQIRINYLAQLKSSSIWLTALPLADEEYVIHKLEFFEAIYLCCRWELKLLATHSAC</sequence>